<evidence type="ECO:0000256" key="4">
    <source>
        <dbReference type="ARBA" id="ARBA00022688"/>
    </source>
</evidence>
<dbReference type="PANTHER" id="PTHR43464">
    <property type="entry name" value="METHYLTRANSFERASE"/>
    <property type="match status" value="1"/>
</dbReference>
<evidence type="ECO:0000259" key="10">
    <source>
        <dbReference type="Pfam" id="PF13649"/>
    </source>
</evidence>
<evidence type="ECO:0000256" key="1">
    <source>
        <dbReference type="ARBA" id="ARBA00004141"/>
    </source>
</evidence>
<evidence type="ECO:0000256" key="2">
    <source>
        <dbReference type="ARBA" id="ARBA00022603"/>
    </source>
</evidence>
<dbReference type="InterPro" id="IPR041698">
    <property type="entry name" value="Methyltransf_25"/>
</dbReference>
<evidence type="ECO:0000256" key="5">
    <source>
        <dbReference type="ARBA" id="ARBA00022691"/>
    </source>
</evidence>
<dbReference type="InterPro" id="IPR010233">
    <property type="entry name" value="UbiG_MeTrfase"/>
</dbReference>
<keyword evidence="3 11" id="KW-0808">Transferase</keyword>
<sequence>MSHKNVDIREIEKFSALAKQWWDPHGKMGMLHTINPLRLKVIEDAVPLKGKKALDVGCGGGILTEEMARSGAVALGIDLAEKPLEVAKLHAKEQSVKVDYRLTNIEAMLEASEGKIEKFDVVVCMEITPHGILDVSITGLSALLWLGYFPSIGFICLGLLTAFAGYTAIYALNDLISYKEDREKMDGQDDYQGYSVEATAMRHPVAQNFLSMQAGVTWFLMWSCVAVIGAYLLNPVILAIFLVGGVLEAIYCLLLKRTCLRVLISGVVKTCGPIAAVFAATPEPSITFLSILFFWVFFWEIGGQNIPADWNDVSEDLRVNAKTIPAQFGPKRSSLIILSVLGLSVLFSLKLLDISPINFGLVEFTVCFAIVSASAITINTCAFGSFEDLERNALRNPYSANISSRMFGENFTELWLAQEGKRFSREDPYLFYGQNHEGSPGTFDERRGIVYPILSKDLKNSSCFLPKGYEIGNYPKEDVALGR</sequence>
<dbReference type="GO" id="GO:0016765">
    <property type="term" value="F:transferase activity, transferring alkyl or aryl (other than methyl) groups"/>
    <property type="evidence" value="ECO:0007669"/>
    <property type="project" value="InterPro"/>
</dbReference>
<name>A0A2B4R0L6_STYPI</name>
<keyword evidence="4" id="KW-0831">Ubiquinone biosynthesis</keyword>
<feature type="transmembrane region" description="Helical" evidence="9">
    <location>
        <begin position="335"/>
        <end position="352"/>
    </location>
</feature>
<dbReference type="PANTHER" id="PTHR43464:SF19">
    <property type="entry name" value="UBIQUINONE BIOSYNTHESIS O-METHYLTRANSFERASE, MITOCHONDRIAL"/>
    <property type="match status" value="1"/>
</dbReference>
<feature type="transmembrane region" description="Helical" evidence="9">
    <location>
        <begin position="358"/>
        <end position="386"/>
    </location>
</feature>
<gene>
    <name evidence="11" type="primary">ubiG</name>
    <name evidence="11" type="ORF">AWC38_SpisGene25169</name>
</gene>
<dbReference type="Proteomes" id="UP000225706">
    <property type="component" value="Unassembled WGS sequence"/>
</dbReference>
<dbReference type="Pfam" id="PF13649">
    <property type="entry name" value="Methyltransf_25"/>
    <property type="match status" value="1"/>
</dbReference>
<keyword evidence="12" id="KW-1185">Reference proteome</keyword>
<evidence type="ECO:0000313" key="11">
    <source>
        <dbReference type="EMBL" id="PFX11231.1"/>
    </source>
</evidence>
<organism evidence="11 12">
    <name type="scientific">Stylophora pistillata</name>
    <name type="common">Smooth cauliflower coral</name>
    <dbReference type="NCBI Taxonomy" id="50429"/>
    <lineage>
        <taxon>Eukaryota</taxon>
        <taxon>Metazoa</taxon>
        <taxon>Cnidaria</taxon>
        <taxon>Anthozoa</taxon>
        <taxon>Hexacorallia</taxon>
        <taxon>Scleractinia</taxon>
        <taxon>Astrocoeniina</taxon>
        <taxon>Pocilloporidae</taxon>
        <taxon>Stylophora</taxon>
    </lineage>
</organism>
<reference evidence="12" key="1">
    <citation type="journal article" date="2017" name="bioRxiv">
        <title>Comparative analysis of the genomes of Stylophora pistillata and Acropora digitifera provides evidence for extensive differences between species of corals.</title>
        <authorList>
            <person name="Voolstra C.R."/>
            <person name="Li Y."/>
            <person name="Liew Y.J."/>
            <person name="Baumgarten S."/>
            <person name="Zoccola D."/>
            <person name="Flot J.-F."/>
            <person name="Tambutte S."/>
            <person name="Allemand D."/>
            <person name="Aranda M."/>
        </authorList>
    </citation>
    <scope>NUCLEOTIDE SEQUENCE [LARGE SCALE GENOMIC DNA]</scope>
</reference>
<protein>
    <submittedName>
        <fullName evidence="11">Ubiquinone biosynthesis O-methyltransferase</fullName>
    </submittedName>
</protein>
<dbReference type="CDD" id="cd02440">
    <property type="entry name" value="AdoMet_MTases"/>
    <property type="match status" value="1"/>
</dbReference>
<feature type="transmembrane region" description="Helical" evidence="9">
    <location>
        <begin position="236"/>
        <end position="255"/>
    </location>
</feature>
<accession>A0A2B4R0L6</accession>
<dbReference type="EMBL" id="LSMT01003138">
    <property type="protein sequence ID" value="PFX11231.1"/>
    <property type="molecule type" value="Genomic_DNA"/>
</dbReference>
<comment type="subcellular location">
    <subcellularLocation>
        <location evidence="1">Membrane</location>
        <topology evidence="1">Multi-pass membrane protein</topology>
    </subcellularLocation>
</comment>
<dbReference type="OrthoDB" id="3265906at2759"/>
<dbReference type="Gene3D" id="3.40.50.150">
    <property type="entry name" value="Vaccinia Virus protein VP39"/>
    <property type="match status" value="1"/>
</dbReference>
<dbReference type="GO" id="GO:0010420">
    <property type="term" value="F:polyprenyldihydroxybenzoate methyltransferase activity"/>
    <property type="evidence" value="ECO:0007669"/>
    <property type="project" value="InterPro"/>
</dbReference>
<comment type="caution">
    <text evidence="11">The sequence shown here is derived from an EMBL/GenBank/DDBJ whole genome shotgun (WGS) entry which is preliminary data.</text>
</comment>
<dbReference type="CDD" id="cd13956">
    <property type="entry name" value="PT_UbiA"/>
    <property type="match status" value="1"/>
</dbReference>
<dbReference type="STRING" id="50429.A0A2B4R0L6"/>
<dbReference type="InterPro" id="IPR044878">
    <property type="entry name" value="UbiA_sf"/>
</dbReference>
<keyword evidence="7 9" id="KW-1133">Transmembrane helix</keyword>
<dbReference type="GO" id="GO:0032259">
    <property type="term" value="P:methylation"/>
    <property type="evidence" value="ECO:0007669"/>
    <property type="project" value="UniProtKB-KW"/>
</dbReference>
<evidence type="ECO:0000256" key="8">
    <source>
        <dbReference type="ARBA" id="ARBA00023136"/>
    </source>
</evidence>
<dbReference type="InterPro" id="IPR029063">
    <property type="entry name" value="SAM-dependent_MTases_sf"/>
</dbReference>
<feature type="domain" description="Methyltransferase" evidence="10">
    <location>
        <begin position="54"/>
        <end position="126"/>
    </location>
</feature>
<dbReference type="AlphaFoldDB" id="A0A2B4R0L6"/>
<feature type="transmembrane region" description="Helical" evidence="9">
    <location>
        <begin position="286"/>
        <end position="302"/>
    </location>
</feature>
<evidence type="ECO:0000256" key="6">
    <source>
        <dbReference type="ARBA" id="ARBA00022692"/>
    </source>
</evidence>
<evidence type="ECO:0000313" key="12">
    <source>
        <dbReference type="Proteomes" id="UP000225706"/>
    </source>
</evidence>
<dbReference type="InterPro" id="IPR000537">
    <property type="entry name" value="UbiA_prenyltransferase"/>
</dbReference>
<dbReference type="NCBIfam" id="TIGR01983">
    <property type="entry name" value="UbiG"/>
    <property type="match status" value="1"/>
</dbReference>
<dbReference type="Gene3D" id="1.10.357.140">
    <property type="entry name" value="UbiA prenyltransferase"/>
    <property type="match status" value="1"/>
</dbReference>
<dbReference type="GO" id="GO:0016020">
    <property type="term" value="C:membrane"/>
    <property type="evidence" value="ECO:0007669"/>
    <property type="project" value="UniProtKB-SubCell"/>
</dbReference>
<evidence type="ECO:0000256" key="3">
    <source>
        <dbReference type="ARBA" id="ARBA00022679"/>
    </source>
</evidence>
<feature type="transmembrane region" description="Helical" evidence="9">
    <location>
        <begin position="152"/>
        <end position="172"/>
    </location>
</feature>
<evidence type="ECO:0000256" key="9">
    <source>
        <dbReference type="SAM" id="Phobius"/>
    </source>
</evidence>
<dbReference type="GO" id="GO:0061542">
    <property type="term" value="F:3-demethylubiquinol 3-O-methyltransferase activity"/>
    <property type="evidence" value="ECO:0007669"/>
    <property type="project" value="InterPro"/>
</dbReference>
<keyword evidence="11" id="KW-0830">Ubiquinone</keyword>
<dbReference type="Pfam" id="PF01040">
    <property type="entry name" value="UbiA"/>
    <property type="match status" value="1"/>
</dbReference>
<dbReference type="SUPFAM" id="SSF53335">
    <property type="entry name" value="S-adenosyl-L-methionine-dependent methyltransferases"/>
    <property type="match status" value="1"/>
</dbReference>
<keyword evidence="5" id="KW-0949">S-adenosyl-L-methionine</keyword>
<keyword evidence="2 11" id="KW-0489">Methyltransferase</keyword>
<evidence type="ECO:0000256" key="7">
    <source>
        <dbReference type="ARBA" id="ARBA00022989"/>
    </source>
</evidence>
<feature type="transmembrane region" description="Helical" evidence="9">
    <location>
        <begin position="209"/>
        <end position="230"/>
    </location>
</feature>
<proteinExistence type="predicted"/>
<keyword evidence="6 9" id="KW-0812">Transmembrane</keyword>
<keyword evidence="8 9" id="KW-0472">Membrane</keyword>